<dbReference type="SUPFAM" id="SSF56655">
    <property type="entry name" value="Carbohydrate phosphatase"/>
    <property type="match status" value="1"/>
</dbReference>
<comment type="catalytic activity">
    <reaction evidence="11">
        <text>L-histidinol phosphate + H2O = L-histidinol + phosphate</text>
        <dbReference type="Rhea" id="RHEA:14465"/>
        <dbReference type="ChEBI" id="CHEBI:15377"/>
        <dbReference type="ChEBI" id="CHEBI:43474"/>
        <dbReference type="ChEBI" id="CHEBI:57699"/>
        <dbReference type="ChEBI" id="CHEBI:57980"/>
        <dbReference type="EC" id="3.1.3.15"/>
    </reaction>
</comment>
<evidence type="ECO:0000313" key="16">
    <source>
        <dbReference type="EMBL" id="GIJ34260.1"/>
    </source>
</evidence>
<evidence type="ECO:0000256" key="10">
    <source>
        <dbReference type="ARBA" id="ARBA00023102"/>
    </source>
</evidence>
<feature type="region of interest" description="Disordered" evidence="15">
    <location>
        <begin position="263"/>
        <end position="289"/>
    </location>
</feature>
<evidence type="ECO:0000256" key="6">
    <source>
        <dbReference type="ARBA" id="ARBA00022605"/>
    </source>
</evidence>
<comment type="caution">
    <text evidence="16">The sequence shown here is derived from an EMBL/GenBank/DDBJ whole genome shotgun (WGS) entry which is preliminary data.</text>
</comment>
<dbReference type="PRINTS" id="PR00377">
    <property type="entry name" value="IMPHPHTASES"/>
</dbReference>
<feature type="binding site" evidence="14">
    <location>
        <position position="234"/>
    </location>
    <ligand>
        <name>Mg(2+)</name>
        <dbReference type="ChEBI" id="CHEBI:18420"/>
        <label>1</label>
        <note>catalytic</note>
    </ligand>
</feature>
<dbReference type="GO" id="GO:0000105">
    <property type="term" value="P:L-histidine biosynthetic process"/>
    <property type="evidence" value="ECO:0007669"/>
    <property type="project" value="UniProtKB-UniRule"/>
</dbReference>
<evidence type="ECO:0000256" key="2">
    <source>
        <dbReference type="ARBA" id="ARBA00004970"/>
    </source>
</evidence>
<feature type="binding site" evidence="14">
    <location>
        <position position="107"/>
    </location>
    <ligand>
        <name>Mg(2+)</name>
        <dbReference type="ChEBI" id="CHEBI:18420"/>
        <label>1</label>
        <note>catalytic</note>
    </ligand>
</feature>
<accession>A0A9W5UW02</accession>
<feature type="binding site" evidence="14">
    <location>
        <position position="88"/>
    </location>
    <ligand>
        <name>Mg(2+)</name>
        <dbReference type="ChEBI" id="CHEBI:18420"/>
        <label>1</label>
        <note>catalytic</note>
    </ligand>
</feature>
<dbReference type="InterPro" id="IPR020583">
    <property type="entry name" value="Inositol_monoP_metal-BS"/>
</dbReference>
<comment type="pathway">
    <text evidence="2">Amino-acid biosynthesis; L-histidine biosynthesis; L-histidine from 5-phospho-alpha-D-ribose 1-diphosphate: step 8/9.</text>
</comment>
<dbReference type="InterPro" id="IPR051090">
    <property type="entry name" value="Inositol_monoP_superfamily"/>
</dbReference>
<protein>
    <recommendedName>
        <fullName evidence="5 13">Histidinol-phosphatase</fullName>
        <ecNumber evidence="4 13">3.1.3.15</ecNumber>
    </recommendedName>
</protein>
<dbReference type="FunFam" id="3.30.540.10:FF:000003">
    <property type="entry name" value="Inositol-1-monophosphatase"/>
    <property type="match status" value="1"/>
</dbReference>
<sequence>MGVAGPRPCAGGGVATVSRMTGYAADLTLAHRLADAADALSTARFRALDLRVESKPDLTPVSDADTAVEREIRALLAEHRPDDGLLGEEYGATPAAGTRQWVVDPIDGTKNFVRGVPIWATLIALLEDGRPVAGLVSAPALGRRWWAAQGTGAYAGPDAAHGTPIRVSGVTRLADASLCYSSLEGWEKAGRLDAVLQLMRDTWRSRAYGDFYGYMLLAEGALDVMIEPELSLWDVAALVPIVTEAGGTITDLAGRPAPAGGDNSTLASNGALHPDILHRLGSPPRIDAR</sequence>
<dbReference type="PROSITE" id="PS00629">
    <property type="entry name" value="IMP_1"/>
    <property type="match status" value="1"/>
</dbReference>
<keyword evidence="10" id="KW-0368">Histidine biosynthesis</keyword>
<comment type="similarity">
    <text evidence="3">Belongs to the inositol monophosphatase superfamily.</text>
</comment>
<evidence type="ECO:0000256" key="7">
    <source>
        <dbReference type="ARBA" id="ARBA00022723"/>
    </source>
</evidence>
<evidence type="ECO:0000256" key="15">
    <source>
        <dbReference type="SAM" id="MobiDB-lite"/>
    </source>
</evidence>
<feature type="binding site" evidence="14">
    <location>
        <position position="106"/>
    </location>
    <ligand>
        <name>Mg(2+)</name>
        <dbReference type="ChEBI" id="CHEBI:18420"/>
        <label>1</label>
        <note>catalytic</note>
    </ligand>
</feature>
<keyword evidence="9 14" id="KW-0460">Magnesium</keyword>
<evidence type="ECO:0000313" key="17">
    <source>
        <dbReference type="Proteomes" id="UP000607311"/>
    </source>
</evidence>
<dbReference type="EMBL" id="BOPD01000020">
    <property type="protein sequence ID" value="GIJ34260.1"/>
    <property type="molecule type" value="Genomic_DNA"/>
</dbReference>
<dbReference type="EC" id="3.1.3.15" evidence="4 13"/>
<evidence type="ECO:0000256" key="14">
    <source>
        <dbReference type="PIRSR" id="PIRSR600760-2"/>
    </source>
</evidence>
<evidence type="ECO:0000256" key="12">
    <source>
        <dbReference type="ARBA" id="ARBA00053547"/>
    </source>
</evidence>
<dbReference type="Gene3D" id="3.40.190.80">
    <property type="match status" value="1"/>
</dbReference>
<dbReference type="Gene3D" id="3.30.540.10">
    <property type="entry name" value="Fructose-1,6-Bisphosphatase, subunit A, domain 1"/>
    <property type="match status" value="1"/>
</dbReference>
<evidence type="ECO:0000256" key="4">
    <source>
        <dbReference type="ARBA" id="ARBA00013085"/>
    </source>
</evidence>
<dbReference type="InterPro" id="IPR000760">
    <property type="entry name" value="Inositol_monophosphatase-like"/>
</dbReference>
<evidence type="ECO:0000256" key="13">
    <source>
        <dbReference type="NCBIfam" id="TIGR02067"/>
    </source>
</evidence>
<keyword evidence="8" id="KW-0378">Hydrolase</keyword>
<evidence type="ECO:0000256" key="5">
    <source>
        <dbReference type="ARBA" id="ARBA00021697"/>
    </source>
</evidence>
<dbReference type="InterPro" id="IPR011809">
    <property type="entry name" value="His_9_proposed"/>
</dbReference>
<comment type="cofactor">
    <cofactor evidence="1 14">
        <name>Mg(2+)</name>
        <dbReference type="ChEBI" id="CHEBI:18420"/>
    </cofactor>
</comment>
<dbReference type="PANTHER" id="PTHR43200">
    <property type="entry name" value="PHOSPHATASE"/>
    <property type="match status" value="1"/>
</dbReference>
<evidence type="ECO:0000256" key="9">
    <source>
        <dbReference type="ARBA" id="ARBA00022842"/>
    </source>
</evidence>
<keyword evidence="6" id="KW-0028">Amino-acid biosynthesis</keyword>
<dbReference type="Pfam" id="PF00459">
    <property type="entry name" value="Inositol_P"/>
    <property type="match status" value="1"/>
</dbReference>
<dbReference type="Proteomes" id="UP000607311">
    <property type="component" value="Unassembled WGS sequence"/>
</dbReference>
<name>A0A9W5UW02_9ACTN</name>
<feature type="binding site" evidence="14">
    <location>
        <position position="104"/>
    </location>
    <ligand>
        <name>Mg(2+)</name>
        <dbReference type="ChEBI" id="CHEBI:18420"/>
        <label>1</label>
        <note>catalytic</note>
    </ligand>
</feature>
<dbReference type="GO" id="GO:0004401">
    <property type="term" value="F:histidinol-phosphatase activity"/>
    <property type="evidence" value="ECO:0007669"/>
    <property type="project" value="UniProtKB-UniRule"/>
</dbReference>
<keyword evidence="7 14" id="KW-0479">Metal-binding</keyword>
<proteinExistence type="inferred from homology"/>
<dbReference type="GO" id="GO:0046872">
    <property type="term" value="F:metal ion binding"/>
    <property type="evidence" value="ECO:0007669"/>
    <property type="project" value="UniProtKB-KW"/>
</dbReference>
<dbReference type="NCBIfam" id="TIGR02067">
    <property type="entry name" value="his_9_HisN"/>
    <property type="match status" value="1"/>
</dbReference>
<evidence type="ECO:0000256" key="3">
    <source>
        <dbReference type="ARBA" id="ARBA00009759"/>
    </source>
</evidence>
<dbReference type="AlphaFoldDB" id="A0A9W5UW02"/>
<dbReference type="PANTHER" id="PTHR43200:SF6">
    <property type="entry name" value="3'(2'),5'-BISPHOSPHATE NUCLEOTIDASE"/>
    <property type="match status" value="1"/>
</dbReference>
<dbReference type="CDD" id="cd01641">
    <property type="entry name" value="Bacterial_IMPase_like_1"/>
    <property type="match status" value="1"/>
</dbReference>
<keyword evidence="17" id="KW-1185">Reference proteome</keyword>
<organism evidence="16 17">
    <name type="scientific">Micromonospora sediminimaris</name>
    <dbReference type="NCBI Taxonomy" id="547162"/>
    <lineage>
        <taxon>Bacteria</taxon>
        <taxon>Bacillati</taxon>
        <taxon>Actinomycetota</taxon>
        <taxon>Actinomycetes</taxon>
        <taxon>Micromonosporales</taxon>
        <taxon>Micromonosporaceae</taxon>
        <taxon>Micromonospora</taxon>
    </lineage>
</organism>
<gene>
    <name evidence="16" type="ORF">Vse01_34080</name>
</gene>
<evidence type="ECO:0000256" key="8">
    <source>
        <dbReference type="ARBA" id="ARBA00022801"/>
    </source>
</evidence>
<evidence type="ECO:0000256" key="1">
    <source>
        <dbReference type="ARBA" id="ARBA00001946"/>
    </source>
</evidence>
<evidence type="ECO:0000256" key="11">
    <source>
        <dbReference type="ARBA" id="ARBA00049158"/>
    </source>
</evidence>
<reference evidence="16" key="1">
    <citation type="submission" date="2021-01" db="EMBL/GenBank/DDBJ databases">
        <title>Whole genome shotgun sequence of Verrucosispora sediminis NBRC 107745.</title>
        <authorList>
            <person name="Komaki H."/>
            <person name="Tamura T."/>
        </authorList>
    </citation>
    <scope>NUCLEOTIDE SEQUENCE</scope>
    <source>
        <strain evidence="16">NBRC 107745</strain>
    </source>
</reference>
<comment type="function">
    <text evidence="12">Catalyzes the dephosphorylation of histidinol-phosphate to histidinol, the direct precursor of histidine.</text>
</comment>